<organism evidence="4 5">
    <name type="scientific">Nocardioides silvaticus</name>
    <dbReference type="NCBI Taxonomy" id="2201891"/>
    <lineage>
        <taxon>Bacteria</taxon>
        <taxon>Bacillati</taxon>
        <taxon>Actinomycetota</taxon>
        <taxon>Actinomycetes</taxon>
        <taxon>Propionibacteriales</taxon>
        <taxon>Nocardioidaceae</taxon>
        <taxon>Nocardioides</taxon>
    </lineage>
</organism>
<evidence type="ECO:0000313" key="5">
    <source>
        <dbReference type="Proteomes" id="UP000245507"/>
    </source>
</evidence>
<feature type="domain" description="Phospholipase D-like" evidence="3">
    <location>
        <begin position="82"/>
        <end position="220"/>
    </location>
</feature>
<keyword evidence="5" id="KW-1185">Reference proteome</keyword>
<feature type="chain" id="PRO_5039452372" description="Phospholipase D-like domain-containing protein" evidence="2">
    <location>
        <begin position="26"/>
        <end position="427"/>
    </location>
</feature>
<feature type="region of interest" description="Disordered" evidence="1">
    <location>
        <begin position="404"/>
        <end position="427"/>
    </location>
</feature>
<gene>
    <name evidence="4" type="ORF">DJ010_19115</name>
</gene>
<accession>A0A316TFZ2</accession>
<dbReference type="EMBL" id="QGDD01000010">
    <property type="protein sequence ID" value="PWN01274.1"/>
    <property type="molecule type" value="Genomic_DNA"/>
</dbReference>
<evidence type="ECO:0000313" key="4">
    <source>
        <dbReference type="EMBL" id="PWN01274.1"/>
    </source>
</evidence>
<dbReference type="OrthoDB" id="3740959at2"/>
<feature type="signal peptide" evidence="2">
    <location>
        <begin position="1"/>
        <end position="25"/>
    </location>
</feature>
<comment type="caution">
    <text evidence="4">The sequence shown here is derived from an EMBL/GenBank/DDBJ whole genome shotgun (WGS) entry which is preliminary data.</text>
</comment>
<proteinExistence type="predicted"/>
<reference evidence="4 5" key="1">
    <citation type="submission" date="2018-05" db="EMBL/GenBank/DDBJ databases">
        <title>Nocardioides silvaticus genome.</title>
        <authorList>
            <person name="Li C."/>
            <person name="Wang G."/>
        </authorList>
    </citation>
    <scope>NUCLEOTIDE SEQUENCE [LARGE SCALE GENOMIC DNA]</scope>
    <source>
        <strain evidence="4 5">CCTCC AB 2018079</strain>
    </source>
</reference>
<dbReference type="SUPFAM" id="SSF56024">
    <property type="entry name" value="Phospholipase D/nuclease"/>
    <property type="match status" value="1"/>
</dbReference>
<dbReference type="InterPro" id="IPR025202">
    <property type="entry name" value="PLD-like_dom"/>
</dbReference>
<keyword evidence="2" id="KW-0732">Signal</keyword>
<dbReference type="Gene3D" id="3.30.870.10">
    <property type="entry name" value="Endonuclease Chain A"/>
    <property type="match status" value="1"/>
</dbReference>
<name>A0A316TFZ2_9ACTN</name>
<dbReference type="AlphaFoldDB" id="A0A316TFZ2"/>
<sequence>MIRMAATVVALLVLLGGTTLPSASGDPADAADPAAVARDGDDVGERRAFSVNRLMSMNDPTRNRGQVARQLRTLIKHTPRGATISIMSFYMASSITWPALKAAYQRGVDIRAIFYGGPEGKPLSGVSSGGVKLTQLIREGRSRGRRGSWVVWTTNAARGKAGKTTMHAKVWQFSKVGTTRKVTMIGSYNNSDAADARAYSAMVTVALPRVYDEVQKVFLQSRKDRKPPGNPQRRASGDGWDLYFMPSLPITKENDPVMDRLRAIPAAPETRMVVSMYSWQGRRGAWIARKLAAMVRAGSKLRVVVGPDVDRSVVRTVRRAGAKMEDGCWKTGNRKRPYAYTHDKEMTATWVKDGETHYAAWLGSDDWGNGGGGSQSDQVTIGLYNEWAFTRLNKLLAPQIAHEPDRLSPCHPLPSLRRSAGPPSLLE</sequence>
<dbReference type="Proteomes" id="UP000245507">
    <property type="component" value="Unassembled WGS sequence"/>
</dbReference>
<evidence type="ECO:0000256" key="1">
    <source>
        <dbReference type="SAM" id="MobiDB-lite"/>
    </source>
</evidence>
<evidence type="ECO:0000259" key="3">
    <source>
        <dbReference type="Pfam" id="PF13091"/>
    </source>
</evidence>
<evidence type="ECO:0000256" key="2">
    <source>
        <dbReference type="SAM" id="SignalP"/>
    </source>
</evidence>
<dbReference type="Pfam" id="PF13091">
    <property type="entry name" value="PLDc_2"/>
    <property type="match status" value="1"/>
</dbReference>
<protein>
    <recommendedName>
        <fullName evidence="3">Phospholipase D-like domain-containing protein</fullName>
    </recommendedName>
</protein>